<sequence length="584" mass="67005">MTAEKAAREGNMRQLYDTTKKLSGNRREPERPVKSKEGEVITNIEEQQNRWVEHFKELLNRPAPLNPPNIEAAPTDLPINVGPPTIEEISMAIRQIKSGKAAGPDNIPAEALKADVAATARILHILFSKIWDEEQVPTDWKEGLLIKIPKKGDLSKCDNYRGITLLSIPGKVFNRVLLNRMKDCVDAQLRDQQAGFRKDRSCTDQIATLRIIVEQSIEWNSSLYINFIDYEKAFDSVDRTTLWKLFRHYGVPQKIVNIIRNSYGGLNCEIVHGGQLTKSFEVKTGVMQGCLLSFFLFLLVIDWITKTSTSEGKHGIQWTSRMQLDDLNFACDLALLSQSQQQMQEKMNSVAAAVGLNIHKGKSRILRYNTACTNRMTIDGEDLEDVKTFTYLGSIIDEQGGSDADVKARIGKARAVYLQLRNIWSSKQLSTNTKVRIFNTNVKTVLLYGVETWRTVKAVIQKIQVFIKSCLRKILRIRWPDTIINNQLWERTNQISAEEEIRKKRWKWIGHIEESTQLRHKTRPQNPQGQRERGRTKNTLRREMETDTKRVNSNWIDLERSAQDRLGWRMMVDSLCSIGGNRPK</sequence>
<evidence type="ECO:0000313" key="4">
    <source>
        <dbReference type="WBParaSite" id="SMTH1_40470.1"/>
    </source>
</evidence>
<dbReference type="SUPFAM" id="SSF56672">
    <property type="entry name" value="DNA/RNA polymerases"/>
    <property type="match status" value="1"/>
</dbReference>
<feature type="region of interest" description="Disordered" evidence="1">
    <location>
        <begin position="1"/>
        <end position="37"/>
    </location>
</feature>
<protein>
    <recommendedName>
        <fullName evidence="2">Reverse transcriptase domain-containing protein</fullName>
    </recommendedName>
</protein>
<feature type="compositionally biased region" description="Basic and acidic residues" evidence="1">
    <location>
        <begin position="1"/>
        <end position="11"/>
    </location>
</feature>
<dbReference type="AlphaFoldDB" id="A0AA85BA45"/>
<dbReference type="PANTHER" id="PTHR47027:SF25">
    <property type="entry name" value="REVERSE TRANSCRIPTASE DOMAIN-CONTAINING PROTEIN"/>
    <property type="match status" value="1"/>
</dbReference>
<feature type="domain" description="Reverse transcriptase" evidence="2">
    <location>
        <begin position="129"/>
        <end position="396"/>
    </location>
</feature>
<feature type="compositionally biased region" description="Basic and acidic residues" evidence="1">
    <location>
        <begin position="530"/>
        <end position="546"/>
    </location>
</feature>
<dbReference type="Pfam" id="PF00078">
    <property type="entry name" value="RVT_1"/>
    <property type="match status" value="1"/>
</dbReference>
<organism evidence="3 4">
    <name type="scientific">Schistosoma mattheei</name>
    <dbReference type="NCBI Taxonomy" id="31246"/>
    <lineage>
        <taxon>Eukaryota</taxon>
        <taxon>Metazoa</taxon>
        <taxon>Spiralia</taxon>
        <taxon>Lophotrochozoa</taxon>
        <taxon>Platyhelminthes</taxon>
        <taxon>Trematoda</taxon>
        <taxon>Digenea</taxon>
        <taxon>Strigeidida</taxon>
        <taxon>Schistosomatoidea</taxon>
        <taxon>Schistosomatidae</taxon>
        <taxon>Schistosoma</taxon>
    </lineage>
</organism>
<dbReference type="PROSITE" id="PS50878">
    <property type="entry name" value="RT_POL"/>
    <property type="match status" value="1"/>
</dbReference>
<feature type="compositionally biased region" description="Basic and acidic residues" evidence="1">
    <location>
        <begin position="25"/>
        <end position="37"/>
    </location>
</feature>
<evidence type="ECO:0000313" key="3">
    <source>
        <dbReference type="Proteomes" id="UP000050791"/>
    </source>
</evidence>
<proteinExistence type="predicted"/>
<dbReference type="WBParaSite" id="SMTH1_40470.1">
    <property type="protein sequence ID" value="SMTH1_40470.1"/>
    <property type="gene ID" value="SMTH1_40470"/>
</dbReference>
<feature type="region of interest" description="Disordered" evidence="1">
    <location>
        <begin position="517"/>
        <end position="546"/>
    </location>
</feature>
<dbReference type="InterPro" id="IPR043502">
    <property type="entry name" value="DNA/RNA_pol_sf"/>
</dbReference>
<evidence type="ECO:0000259" key="2">
    <source>
        <dbReference type="PROSITE" id="PS50878"/>
    </source>
</evidence>
<dbReference type="PANTHER" id="PTHR47027">
    <property type="entry name" value="REVERSE TRANSCRIPTASE DOMAIN-CONTAINING PROTEIN"/>
    <property type="match status" value="1"/>
</dbReference>
<dbReference type="CDD" id="cd01650">
    <property type="entry name" value="RT_nLTR_like"/>
    <property type="match status" value="1"/>
</dbReference>
<dbReference type="Pfam" id="PF20049">
    <property type="entry name" value="DUF6451"/>
    <property type="match status" value="1"/>
</dbReference>
<evidence type="ECO:0000256" key="1">
    <source>
        <dbReference type="SAM" id="MobiDB-lite"/>
    </source>
</evidence>
<name>A0AA85BA45_9TREM</name>
<dbReference type="InterPro" id="IPR045609">
    <property type="entry name" value="DUF6451"/>
</dbReference>
<dbReference type="Proteomes" id="UP000050791">
    <property type="component" value="Unassembled WGS sequence"/>
</dbReference>
<accession>A0AA85BA45</accession>
<reference evidence="4" key="1">
    <citation type="submission" date="2023-11" db="UniProtKB">
        <authorList>
            <consortium name="WormBaseParasite"/>
        </authorList>
    </citation>
    <scope>IDENTIFICATION</scope>
</reference>
<dbReference type="InterPro" id="IPR000477">
    <property type="entry name" value="RT_dom"/>
</dbReference>